<dbReference type="Proteomes" id="UP000657918">
    <property type="component" value="Unassembled WGS sequence"/>
</dbReference>
<dbReference type="PANTHER" id="PTHR16083:SF83">
    <property type="entry name" value="LEUCINE-RICH REPEAT-CONTAINING PROTEIN 40"/>
    <property type="match status" value="1"/>
</dbReference>
<dbReference type="AlphaFoldDB" id="A0A835KBB8"/>
<reference evidence="1 2" key="1">
    <citation type="submission" date="2020-10" db="EMBL/GenBank/DDBJ databases">
        <title>Plant Genome Project.</title>
        <authorList>
            <person name="Zhang R.-G."/>
        </authorList>
    </citation>
    <scope>NUCLEOTIDE SEQUENCE [LARGE SCALE GENOMIC DNA]</scope>
    <source>
        <strain evidence="1">FAFU-HL-1</strain>
        <tissue evidence="1">Leaf</tissue>
    </source>
</reference>
<comment type="caution">
    <text evidence="1">The sequence shown here is derived from an EMBL/GenBank/DDBJ whole genome shotgun (WGS) entry which is preliminary data.</text>
</comment>
<gene>
    <name evidence="1" type="ORF">SADUNF_Sadunf05G0038200</name>
</gene>
<protein>
    <submittedName>
        <fullName evidence="1">Uncharacterized protein</fullName>
    </submittedName>
</protein>
<name>A0A835KBB8_9ROSI</name>
<proteinExistence type="predicted"/>
<evidence type="ECO:0000313" key="1">
    <source>
        <dbReference type="EMBL" id="KAF9681779.1"/>
    </source>
</evidence>
<dbReference type="InterPro" id="IPR032675">
    <property type="entry name" value="LRR_dom_sf"/>
</dbReference>
<dbReference type="OrthoDB" id="2018313at2759"/>
<keyword evidence="2" id="KW-1185">Reference proteome</keyword>
<organism evidence="1 2">
    <name type="scientific">Salix dunnii</name>
    <dbReference type="NCBI Taxonomy" id="1413687"/>
    <lineage>
        <taxon>Eukaryota</taxon>
        <taxon>Viridiplantae</taxon>
        <taxon>Streptophyta</taxon>
        <taxon>Embryophyta</taxon>
        <taxon>Tracheophyta</taxon>
        <taxon>Spermatophyta</taxon>
        <taxon>Magnoliopsida</taxon>
        <taxon>eudicotyledons</taxon>
        <taxon>Gunneridae</taxon>
        <taxon>Pentapetalae</taxon>
        <taxon>rosids</taxon>
        <taxon>fabids</taxon>
        <taxon>Malpighiales</taxon>
        <taxon>Salicaceae</taxon>
        <taxon>Saliceae</taxon>
        <taxon>Salix</taxon>
    </lineage>
</organism>
<dbReference type="EMBL" id="JADGMS010000005">
    <property type="protein sequence ID" value="KAF9681779.1"/>
    <property type="molecule type" value="Genomic_DNA"/>
</dbReference>
<dbReference type="PANTHER" id="PTHR16083">
    <property type="entry name" value="LEUCINE RICH REPEAT CONTAINING PROTEIN"/>
    <property type="match status" value="1"/>
</dbReference>
<sequence length="151" mass="17186">MTRVIIDATHTTRPSPPLALTTTLSKPSTKIINRKRVRRPPSSKTYMHNEHDSIGRLNRLEKLDLSHCYELESLLYYIGQLDCLEKLDLIHCSQITSLPNSIGGLKFIQITDFGHCCELADLQNDIGPLKSLRELRPYNVGQTQQISWNSV</sequence>
<evidence type="ECO:0000313" key="2">
    <source>
        <dbReference type="Proteomes" id="UP000657918"/>
    </source>
</evidence>
<dbReference type="SUPFAM" id="SSF52047">
    <property type="entry name" value="RNI-like"/>
    <property type="match status" value="1"/>
</dbReference>
<accession>A0A835KBB8</accession>
<dbReference type="Gene3D" id="3.80.10.10">
    <property type="entry name" value="Ribonuclease Inhibitor"/>
    <property type="match status" value="1"/>
</dbReference>